<sequence length="1433" mass="153181">MLSLTQAKQKAEMQNLEVTKLEAVNQVESNLKQFDVQRKRDSGYIYNKPNHVSSNARFRIQTHPPRNQIAFKVPGQLNRPFTKYGSPIHSTSNQATHEYHAQQHQNKLQYNINQQQSSSFGGTGLVEQEVPSPIRNVDFTEVNPIASQNNEPFGIHTANYLPPQNQKLPVYSSTNNFSPQNIPNQGQIRGTGSQSQNFVQAQNQISDAALFLSENAQAIQQLYGAPASNQDFAPDQFQNIGNQIHNLNGQFENTSQNPEEYRDTLPSYASGTLDPRETLEQIQALEKDRLIIQLQQALAQAQINPRANTAGRYAQNQAGFIQNQELLASINQQANPRIPTTLQSTTVSSGNTAFSQPTFLPETTVNPLGFPVKYGIPTTTQTPTTTIAAGIFTTQSSSQSSKGDSTVQVVSSQPASNQPDTSATGSPAGIPVYGGFVPTFITGTNLAPSYSTSILTSGSFRPETSPTHFGIPIPTEPQHIPSGSAPSIPATTTPPLSPCVAVDYYLCQMATMRCDARHISAGILPSPRPFFYRMRGDPCIKAFFLLAMASETTISFNHVFLVAFACGVCCHENLPTQLLLQLKDKRGINDNLVTFPSGSSSSYSAPVSGLSSGYELGGSSGGFSLGHGGLLNSGGSIGHGIGYSLAPSSGLSLGSGYQSPGLSHSHLSHQSVSLGGHSAQGTYSVPSIAHLGSGGSSNALFAPAKTGPVTFGTHGGSASATSTSSSNSHSAPVYSTGGHGLSAYSNGGSNVGFQFVLGPSNQQHGLSLGSSGASSGYSLPTHSASSSPSHPVTGGLIIASGSHGSSPSYNLPASTSSHSISTLGSHGISPLSSGAASSSYPAISGSSSTHSGFSSMSSGGSNYQLPIASGSHSNSGSSNTITYTNYLPSHSSGSSTSYSSPSASYASPSISHHQGSSSSGYSGAGTSYTLSANYAASSSSPVVTYTGSHGYTPTIYSSSSSHGTPADSHGAYTGIYILFCLLLPAFFAWSDKTENLSNDPFLPTYPVYPYSHKLKRGTETEENTQLTSELYAPKVDAKDTYSSSYSNNYQRDPYNNPNYNPYLTNSTSSFAYPAYYNGGDLYVYANGPYPAPYAVNPVPSYPNYYYQPPYYYTHYFNHALLPPPPPAQPQPQPQPQSQPQFLSVYYQETPQVPIAEDNKQDKKSEKEETSQDVQVSHFVDDGNYIAGNSRDLDVQSSTYKAANPYNQLAQNVQVKNLPISSPKMTYKVINVEQPINQDYPLSTAYVKTQQIQQMTDQALADLLGRQQIGNTYDTRDALNGANDGSYGGLYENQDVYNSNAAAYVNLPDARNKAATYVIDSVGIAKVNGERAKQNSSTQQRATSKSKYSNTRKPGSRNRPQVSYTSPESGSNHRAHVADTRLAGQTDKYGNYDASQYGTYSQTGHKQEQNYGAYQNQAGQQQQDEINSKFGVKQ</sequence>
<evidence type="ECO:0000256" key="1">
    <source>
        <dbReference type="SAM" id="MobiDB-lite"/>
    </source>
</evidence>
<feature type="compositionally biased region" description="Polar residues" evidence="1">
    <location>
        <begin position="402"/>
        <end position="425"/>
    </location>
</feature>
<proteinExistence type="predicted"/>
<feature type="compositionally biased region" description="Low complexity" evidence="1">
    <location>
        <begin position="716"/>
        <end position="731"/>
    </location>
</feature>
<feature type="region of interest" description="Disordered" evidence="1">
    <location>
        <begin position="766"/>
        <end position="799"/>
    </location>
</feature>
<organism evidence="2 3">
    <name type="scientific">Mycetomoellerius zeteki</name>
    <dbReference type="NCBI Taxonomy" id="64791"/>
    <lineage>
        <taxon>Eukaryota</taxon>
        <taxon>Metazoa</taxon>
        <taxon>Ecdysozoa</taxon>
        <taxon>Arthropoda</taxon>
        <taxon>Hexapoda</taxon>
        <taxon>Insecta</taxon>
        <taxon>Pterygota</taxon>
        <taxon>Neoptera</taxon>
        <taxon>Endopterygota</taxon>
        <taxon>Hymenoptera</taxon>
        <taxon>Apocrita</taxon>
        <taxon>Aculeata</taxon>
        <taxon>Formicoidea</taxon>
        <taxon>Formicidae</taxon>
        <taxon>Myrmicinae</taxon>
        <taxon>Mycetomoellerius</taxon>
    </lineage>
</organism>
<feature type="compositionally biased region" description="Low complexity" evidence="1">
    <location>
        <begin position="766"/>
        <end position="791"/>
    </location>
</feature>
<reference evidence="2 3" key="1">
    <citation type="submission" date="2015-09" db="EMBL/GenBank/DDBJ databases">
        <title>Trachymyrmex zeteki WGS genome.</title>
        <authorList>
            <person name="Nygaard S."/>
            <person name="Hu H."/>
            <person name="Boomsma J."/>
            <person name="Zhang G."/>
        </authorList>
    </citation>
    <scope>NUCLEOTIDE SEQUENCE [LARGE SCALE GENOMIC DNA]</scope>
    <source>
        <strain evidence="2">Tzet28-1</strain>
        <tissue evidence="2">Whole body</tissue>
    </source>
</reference>
<name>A0A151WVD2_9HYME</name>
<evidence type="ECO:0000313" key="3">
    <source>
        <dbReference type="Proteomes" id="UP000075809"/>
    </source>
</evidence>
<feature type="region of interest" description="Disordered" evidence="1">
    <location>
        <begin position="1414"/>
        <end position="1433"/>
    </location>
</feature>
<feature type="region of interest" description="Disordered" evidence="1">
    <location>
        <begin position="713"/>
        <end position="734"/>
    </location>
</feature>
<feature type="region of interest" description="Disordered" evidence="1">
    <location>
        <begin position="1329"/>
        <end position="1405"/>
    </location>
</feature>
<gene>
    <name evidence="2" type="ORF">ALC60_09272</name>
</gene>
<protein>
    <submittedName>
        <fullName evidence="2">Uncharacterized protein</fullName>
    </submittedName>
</protein>
<keyword evidence="3" id="KW-1185">Reference proteome</keyword>
<feature type="compositionally biased region" description="Polar residues" evidence="1">
    <location>
        <begin position="1392"/>
        <end position="1403"/>
    </location>
</feature>
<dbReference type="EMBL" id="KQ982723">
    <property type="protein sequence ID" value="KYQ51625.1"/>
    <property type="molecule type" value="Genomic_DNA"/>
</dbReference>
<accession>A0A151WVD2</accession>
<feature type="compositionally biased region" description="Polar residues" evidence="1">
    <location>
        <begin position="1333"/>
        <end position="1371"/>
    </location>
</feature>
<dbReference type="STRING" id="64791.A0A151WVD2"/>
<dbReference type="Proteomes" id="UP000075809">
    <property type="component" value="Unassembled WGS sequence"/>
</dbReference>
<evidence type="ECO:0000313" key="2">
    <source>
        <dbReference type="EMBL" id="KYQ51625.1"/>
    </source>
</evidence>
<feature type="region of interest" description="Disordered" evidence="1">
    <location>
        <begin position="395"/>
        <end position="428"/>
    </location>
</feature>